<feature type="compositionally biased region" description="Basic and acidic residues" evidence="1">
    <location>
        <begin position="19"/>
        <end position="38"/>
    </location>
</feature>
<evidence type="ECO:0000313" key="2">
    <source>
        <dbReference type="EMBL" id="ORY91369.1"/>
    </source>
</evidence>
<evidence type="ECO:0000313" key="3">
    <source>
        <dbReference type="Proteomes" id="UP000242180"/>
    </source>
</evidence>
<dbReference type="EMBL" id="MCGN01000011">
    <property type="protein sequence ID" value="ORY91369.1"/>
    <property type="molecule type" value="Genomic_DNA"/>
</dbReference>
<keyword evidence="3" id="KW-1185">Reference proteome</keyword>
<accession>A0A1X2H1Y4</accession>
<proteinExistence type="predicted"/>
<organism evidence="2 3">
    <name type="scientific">Syncephalastrum racemosum</name>
    <name type="common">Filamentous fungus</name>
    <dbReference type="NCBI Taxonomy" id="13706"/>
    <lineage>
        <taxon>Eukaryota</taxon>
        <taxon>Fungi</taxon>
        <taxon>Fungi incertae sedis</taxon>
        <taxon>Mucoromycota</taxon>
        <taxon>Mucoromycotina</taxon>
        <taxon>Mucoromycetes</taxon>
        <taxon>Mucorales</taxon>
        <taxon>Syncephalastraceae</taxon>
        <taxon>Syncephalastrum</taxon>
    </lineage>
</organism>
<dbReference type="AlphaFoldDB" id="A0A1X2H1Y4"/>
<comment type="caution">
    <text evidence="2">The sequence shown here is derived from an EMBL/GenBank/DDBJ whole genome shotgun (WGS) entry which is preliminary data.</text>
</comment>
<name>A0A1X2H1Y4_SYNRA</name>
<sequence>MPQPAGTSLALAAAIADDNGGRAEGRGESPKAVPEEAARGAAARRPIREAMANRSASHNDKSCTLNRKLELQRMDGDRICGM</sequence>
<feature type="region of interest" description="Disordered" evidence="1">
    <location>
        <begin position="16"/>
        <end position="45"/>
    </location>
</feature>
<reference evidence="2 3" key="1">
    <citation type="submission" date="2016-07" db="EMBL/GenBank/DDBJ databases">
        <title>Pervasive Adenine N6-methylation of Active Genes in Fungi.</title>
        <authorList>
            <consortium name="DOE Joint Genome Institute"/>
            <person name="Mondo S.J."/>
            <person name="Dannebaum R.O."/>
            <person name="Kuo R.C."/>
            <person name="Labutti K."/>
            <person name="Haridas S."/>
            <person name="Kuo A."/>
            <person name="Salamov A."/>
            <person name="Ahrendt S.R."/>
            <person name="Lipzen A."/>
            <person name="Sullivan W."/>
            <person name="Andreopoulos W.B."/>
            <person name="Clum A."/>
            <person name="Lindquist E."/>
            <person name="Daum C."/>
            <person name="Ramamoorthy G.K."/>
            <person name="Gryganskyi A."/>
            <person name="Culley D."/>
            <person name="Magnuson J.K."/>
            <person name="James T.Y."/>
            <person name="O'Malley M.A."/>
            <person name="Stajich J.E."/>
            <person name="Spatafora J.W."/>
            <person name="Visel A."/>
            <person name="Grigoriev I.V."/>
        </authorList>
    </citation>
    <scope>NUCLEOTIDE SEQUENCE [LARGE SCALE GENOMIC DNA]</scope>
    <source>
        <strain evidence="2 3">NRRL 2496</strain>
    </source>
</reference>
<gene>
    <name evidence="2" type="ORF">BCR43DRAFT_498978</name>
</gene>
<protein>
    <submittedName>
        <fullName evidence="2">Uncharacterized protein</fullName>
    </submittedName>
</protein>
<dbReference type="InParanoid" id="A0A1X2H1Y4"/>
<evidence type="ECO:0000256" key="1">
    <source>
        <dbReference type="SAM" id="MobiDB-lite"/>
    </source>
</evidence>
<dbReference type="Proteomes" id="UP000242180">
    <property type="component" value="Unassembled WGS sequence"/>
</dbReference>